<proteinExistence type="inferred from homology"/>
<gene>
    <name evidence="9 13" type="primary">obg</name>
    <name evidence="13" type="ORF">NCTC10125_00031</name>
</gene>
<evidence type="ECO:0000256" key="7">
    <source>
        <dbReference type="ARBA" id="ARBA00022842"/>
    </source>
</evidence>
<dbReference type="CDD" id="cd01898">
    <property type="entry name" value="Obg"/>
    <property type="match status" value="1"/>
</dbReference>
<feature type="domain" description="Obg" evidence="12">
    <location>
        <begin position="1"/>
        <end position="156"/>
    </location>
</feature>
<dbReference type="InterPro" id="IPR015349">
    <property type="entry name" value="OCT_dom"/>
</dbReference>
<evidence type="ECO:0000256" key="8">
    <source>
        <dbReference type="ARBA" id="ARBA00023134"/>
    </source>
</evidence>
<keyword evidence="4 9" id="KW-0479">Metal-binding</keyword>
<comment type="cofactor">
    <cofactor evidence="1 9">
        <name>Mg(2+)</name>
        <dbReference type="ChEBI" id="CHEBI:18420"/>
    </cofactor>
</comment>
<dbReference type="InterPro" id="IPR014100">
    <property type="entry name" value="GTP-bd_Obg/CgtA"/>
</dbReference>
<dbReference type="Gene3D" id="3.30.300.350">
    <property type="entry name" value="GTP-binding protein OBG, C-terminal domain"/>
    <property type="match status" value="1"/>
</dbReference>
<dbReference type="Gene3D" id="2.70.210.12">
    <property type="entry name" value="GTP1/OBG domain"/>
    <property type="match status" value="1"/>
</dbReference>
<dbReference type="SUPFAM" id="SSF82051">
    <property type="entry name" value="Obg GTP-binding protein N-terminal domain"/>
    <property type="match status" value="1"/>
</dbReference>
<dbReference type="HAMAP" id="MF_01454">
    <property type="entry name" value="GTPase_Obg"/>
    <property type="match status" value="1"/>
</dbReference>
<keyword evidence="7 9" id="KW-0460">Magnesium</keyword>
<evidence type="ECO:0000313" key="13">
    <source>
        <dbReference type="EMBL" id="VEU61181.1"/>
    </source>
</evidence>
<feature type="binding site" evidence="9">
    <location>
        <begin position="209"/>
        <end position="212"/>
    </location>
    <ligand>
        <name>GTP</name>
        <dbReference type="ChEBI" id="CHEBI:37565"/>
    </ligand>
</feature>
<dbReference type="PROSITE" id="PS51881">
    <property type="entry name" value="OCT"/>
    <property type="match status" value="1"/>
</dbReference>
<dbReference type="PANTHER" id="PTHR11702:SF31">
    <property type="entry name" value="MITOCHONDRIAL RIBOSOME-ASSOCIATED GTPASE 2"/>
    <property type="match status" value="1"/>
</dbReference>
<evidence type="ECO:0000313" key="14">
    <source>
        <dbReference type="Proteomes" id="UP000289629"/>
    </source>
</evidence>
<dbReference type="GO" id="GO:0000287">
    <property type="term" value="F:magnesium ion binding"/>
    <property type="evidence" value="ECO:0007669"/>
    <property type="project" value="InterPro"/>
</dbReference>
<feature type="binding site" evidence="9">
    <location>
        <begin position="188"/>
        <end position="192"/>
    </location>
    <ligand>
        <name>GTP</name>
        <dbReference type="ChEBI" id="CHEBI:37565"/>
    </ligand>
</feature>
<dbReference type="PIRSF" id="PIRSF002401">
    <property type="entry name" value="GTP_bd_Obg/CgtA"/>
    <property type="match status" value="1"/>
</dbReference>
<dbReference type="InterPro" id="IPR031167">
    <property type="entry name" value="G_OBG"/>
</dbReference>
<dbReference type="PRINTS" id="PR00326">
    <property type="entry name" value="GTP1OBG"/>
</dbReference>
<accession>A0AAJ5TBV1</accession>
<feature type="binding site" evidence="9">
    <location>
        <position position="190"/>
    </location>
    <ligand>
        <name>Mg(2+)</name>
        <dbReference type="ChEBI" id="CHEBI:18420"/>
    </ligand>
</feature>
<keyword evidence="5 9" id="KW-0547">Nucleotide-binding</keyword>
<name>A0AAJ5TBV1_9BACT</name>
<comment type="subunit">
    <text evidence="9">Monomer.</text>
</comment>
<dbReference type="InterPro" id="IPR036346">
    <property type="entry name" value="GTP-bd_prot_GTP1/OBG_C_sf"/>
</dbReference>
<dbReference type="InterPro" id="IPR006169">
    <property type="entry name" value="GTP1_OBG_dom"/>
</dbReference>
<keyword evidence="6 9" id="KW-0378">Hydrolase</keyword>
<dbReference type="NCBIfam" id="NF008956">
    <property type="entry name" value="PRK12299.1"/>
    <property type="match status" value="1"/>
</dbReference>
<organism evidence="13 14">
    <name type="scientific">Mesomycoplasma dispar</name>
    <dbReference type="NCBI Taxonomy" id="86660"/>
    <lineage>
        <taxon>Bacteria</taxon>
        <taxon>Bacillati</taxon>
        <taxon>Mycoplasmatota</taxon>
        <taxon>Mycoplasmoidales</taxon>
        <taxon>Metamycoplasmataceae</taxon>
        <taxon>Mesomycoplasma</taxon>
    </lineage>
</organism>
<dbReference type="NCBIfam" id="TIGR03595">
    <property type="entry name" value="Obg_CgtA_exten"/>
    <property type="match status" value="1"/>
</dbReference>
<dbReference type="Gene3D" id="3.40.50.300">
    <property type="entry name" value="P-loop containing nucleotide triphosphate hydrolases"/>
    <property type="match status" value="1"/>
</dbReference>
<evidence type="ECO:0000256" key="2">
    <source>
        <dbReference type="ARBA" id="ARBA00007699"/>
    </source>
</evidence>
<evidence type="ECO:0000259" key="10">
    <source>
        <dbReference type="PROSITE" id="PS51710"/>
    </source>
</evidence>
<evidence type="ECO:0000256" key="4">
    <source>
        <dbReference type="ARBA" id="ARBA00022723"/>
    </source>
</evidence>
<protein>
    <recommendedName>
        <fullName evidence="9">GTPase Obg</fullName>
        <ecNumber evidence="9">3.6.5.-</ecNumber>
    </recommendedName>
    <alternativeName>
        <fullName evidence="9">GTP-binding protein Obg</fullName>
    </alternativeName>
</protein>
<sequence>MRFIDHVSIEVEAGKGGDGIISFRREAHVDKGGPDGGDGGSGGSIYFVGDSGLNTLLPFYQTKKIFGNNGENGRSKNRTGASGKDVFIKVPLGTQVFVKNTLICDIILQKEYLIARGGRGGLGNTRFKSSKNKAPRISENGELGQKFNLNLELKVMADIGLIGKPNAGKSTLLSLISNSKPKIANYEFTTLVPQLGLVKIHNDSFVVADLPGLILGASSGKGMGIIFLKHIERCRAIAHIIDFGDKEKNPVTDFVEINAELEKFNKNLLNLEQIVIANKHDLPSFQDNLINFQKKFPEIPIVKASLISNDQFEIKEIKEKMLDLIKKSKKNVEITELSENPVEFNLEAPFLIDNSTPGFYEVTGELIKKIIHKIPLNSQENIFRFNTKVKNIGLWDELIKLGIKSGDTVKIYDFEFQWN</sequence>
<dbReference type="GO" id="GO:0003924">
    <property type="term" value="F:GTPase activity"/>
    <property type="evidence" value="ECO:0007669"/>
    <property type="project" value="UniProtKB-UniRule"/>
</dbReference>
<comment type="subcellular location">
    <subcellularLocation>
        <location evidence="9">Cytoplasm</location>
    </subcellularLocation>
</comment>
<dbReference type="Pfam" id="PF01018">
    <property type="entry name" value="GTP1_OBG"/>
    <property type="match status" value="1"/>
</dbReference>
<comment type="function">
    <text evidence="9">An essential GTPase which binds GTP, GDP and possibly (p)ppGpp with moderate affinity, with high nucleotide exchange rates and a fairly low GTP hydrolysis rate. Plays a role in control of the cell cycle, stress response, ribosome biogenesis and in those bacteria that undergo differentiation, in morphogenesis control.</text>
</comment>
<dbReference type="KEGG" id="mds:MDIS_00160"/>
<comment type="similarity">
    <text evidence="2 9">Belongs to the TRAFAC class OBG-HflX-like GTPase superfamily. OBG GTPase family.</text>
</comment>
<dbReference type="InterPro" id="IPR027417">
    <property type="entry name" value="P-loop_NTPase"/>
</dbReference>
<feature type="domain" description="OCT" evidence="11">
    <location>
        <begin position="336"/>
        <end position="419"/>
    </location>
</feature>
<dbReference type="EMBL" id="LR214971">
    <property type="protein sequence ID" value="VEU61181.1"/>
    <property type="molecule type" value="Genomic_DNA"/>
</dbReference>
<dbReference type="PANTHER" id="PTHR11702">
    <property type="entry name" value="DEVELOPMENTALLY REGULATED GTP-BINDING PROTEIN-RELATED"/>
    <property type="match status" value="1"/>
</dbReference>
<dbReference type="RefSeq" id="WP_044635121.1">
    <property type="nucleotide sequence ID" value="NZ_CP007229.1"/>
</dbReference>
<dbReference type="EC" id="3.6.5.-" evidence="9"/>
<dbReference type="SUPFAM" id="SSF52540">
    <property type="entry name" value="P-loop containing nucleoside triphosphate hydrolases"/>
    <property type="match status" value="1"/>
</dbReference>
<feature type="binding site" evidence="9">
    <location>
        <begin position="278"/>
        <end position="281"/>
    </location>
    <ligand>
        <name>GTP</name>
        <dbReference type="ChEBI" id="CHEBI:37565"/>
    </ligand>
</feature>
<dbReference type="GO" id="GO:0042254">
    <property type="term" value="P:ribosome biogenesis"/>
    <property type="evidence" value="ECO:0007669"/>
    <property type="project" value="UniProtKB-UniRule"/>
</dbReference>
<reference evidence="13 14" key="1">
    <citation type="submission" date="2019-01" db="EMBL/GenBank/DDBJ databases">
        <authorList>
            <consortium name="Pathogen Informatics"/>
        </authorList>
    </citation>
    <scope>NUCLEOTIDE SEQUENCE [LARGE SCALE GENOMIC DNA]</scope>
    <source>
        <strain evidence="13 14">NCTC10125</strain>
    </source>
</reference>
<evidence type="ECO:0000256" key="9">
    <source>
        <dbReference type="HAMAP-Rule" id="MF_01454"/>
    </source>
</evidence>
<dbReference type="InterPro" id="IPR006073">
    <property type="entry name" value="GTP-bd"/>
</dbReference>
<evidence type="ECO:0000259" key="11">
    <source>
        <dbReference type="PROSITE" id="PS51881"/>
    </source>
</evidence>
<dbReference type="Pfam" id="PF09269">
    <property type="entry name" value="DUF1967"/>
    <property type="match status" value="1"/>
</dbReference>
<feature type="binding site" evidence="9">
    <location>
        <position position="170"/>
    </location>
    <ligand>
        <name>Mg(2+)</name>
        <dbReference type="ChEBI" id="CHEBI:18420"/>
    </ligand>
</feature>
<dbReference type="AlphaFoldDB" id="A0AAJ5TBV1"/>
<feature type="binding site" evidence="9">
    <location>
        <begin position="305"/>
        <end position="307"/>
    </location>
    <ligand>
        <name>GTP</name>
        <dbReference type="ChEBI" id="CHEBI:37565"/>
    </ligand>
</feature>
<evidence type="ECO:0000256" key="5">
    <source>
        <dbReference type="ARBA" id="ARBA00022741"/>
    </source>
</evidence>
<dbReference type="InterPro" id="IPR045086">
    <property type="entry name" value="OBG_GTPase"/>
</dbReference>
<dbReference type="NCBIfam" id="TIGR02729">
    <property type="entry name" value="Obg_CgtA"/>
    <property type="match status" value="1"/>
</dbReference>
<dbReference type="FunFam" id="2.70.210.12:FF:000001">
    <property type="entry name" value="GTPase Obg"/>
    <property type="match status" value="1"/>
</dbReference>
<dbReference type="InterPro" id="IPR036726">
    <property type="entry name" value="GTP1_OBG_dom_sf"/>
</dbReference>
<dbReference type="PROSITE" id="PS51883">
    <property type="entry name" value="OBG"/>
    <property type="match status" value="1"/>
</dbReference>
<dbReference type="GO" id="GO:0005737">
    <property type="term" value="C:cytoplasm"/>
    <property type="evidence" value="ECO:0007669"/>
    <property type="project" value="UniProtKB-SubCell"/>
</dbReference>
<keyword evidence="3 9" id="KW-0963">Cytoplasm</keyword>
<dbReference type="PROSITE" id="PS51710">
    <property type="entry name" value="G_OBG"/>
    <property type="match status" value="1"/>
</dbReference>
<evidence type="ECO:0000256" key="1">
    <source>
        <dbReference type="ARBA" id="ARBA00001946"/>
    </source>
</evidence>
<feature type="binding site" evidence="9">
    <location>
        <begin position="163"/>
        <end position="170"/>
    </location>
    <ligand>
        <name>GTP</name>
        <dbReference type="ChEBI" id="CHEBI:37565"/>
    </ligand>
</feature>
<dbReference type="NCBIfam" id="NF008955">
    <property type="entry name" value="PRK12297.1"/>
    <property type="match status" value="1"/>
</dbReference>
<feature type="domain" description="OBG-type G" evidence="10">
    <location>
        <begin position="157"/>
        <end position="326"/>
    </location>
</feature>
<dbReference type="Pfam" id="PF01926">
    <property type="entry name" value="MMR_HSR1"/>
    <property type="match status" value="1"/>
</dbReference>
<dbReference type="GO" id="GO:0005525">
    <property type="term" value="F:GTP binding"/>
    <property type="evidence" value="ECO:0007669"/>
    <property type="project" value="UniProtKB-UniRule"/>
</dbReference>
<dbReference type="Proteomes" id="UP000289629">
    <property type="component" value="Chromosome"/>
</dbReference>
<evidence type="ECO:0000256" key="3">
    <source>
        <dbReference type="ARBA" id="ARBA00022490"/>
    </source>
</evidence>
<evidence type="ECO:0000256" key="6">
    <source>
        <dbReference type="ARBA" id="ARBA00022801"/>
    </source>
</evidence>
<keyword evidence="8 9" id="KW-0342">GTP-binding</keyword>
<dbReference type="SUPFAM" id="SSF102741">
    <property type="entry name" value="Obg GTP-binding protein C-terminal domain"/>
    <property type="match status" value="1"/>
</dbReference>
<evidence type="ECO:0000259" key="12">
    <source>
        <dbReference type="PROSITE" id="PS51883"/>
    </source>
</evidence>